<name>A0A4Z1GJZ4_9HELO</name>
<reference evidence="1 2" key="1">
    <citation type="submission" date="2017-12" db="EMBL/GenBank/DDBJ databases">
        <title>Comparative genomics of Botrytis spp.</title>
        <authorList>
            <person name="Valero-Jimenez C.A."/>
            <person name="Tapia P."/>
            <person name="Veloso J."/>
            <person name="Silva-Moreno E."/>
            <person name="Staats M."/>
            <person name="Valdes J.H."/>
            <person name="Van Kan J.A.L."/>
        </authorList>
    </citation>
    <scope>NUCLEOTIDE SEQUENCE [LARGE SCALE GENOMIC DNA]</scope>
    <source>
        <strain evidence="1 2">Bh0001</strain>
    </source>
</reference>
<protein>
    <submittedName>
        <fullName evidence="1">Uncharacterized protein</fullName>
    </submittedName>
</protein>
<accession>A0A4Z1GJZ4</accession>
<proteinExistence type="predicted"/>
<evidence type="ECO:0000313" key="1">
    <source>
        <dbReference type="EMBL" id="TGO35539.1"/>
    </source>
</evidence>
<evidence type="ECO:0000313" key="2">
    <source>
        <dbReference type="Proteomes" id="UP000297814"/>
    </source>
</evidence>
<sequence>MKKMRRPTRQVIFAEPRGYLHSGNLVVEINGIDNTSLPIVLCAWKHHGSYQSTRSERTKPVGLKA</sequence>
<dbReference type="Proteomes" id="UP000297814">
    <property type="component" value="Unassembled WGS sequence"/>
</dbReference>
<keyword evidence="2" id="KW-1185">Reference proteome</keyword>
<gene>
    <name evidence="1" type="ORF">BHYA_0154g00010</name>
</gene>
<comment type="caution">
    <text evidence="1">The sequence shown here is derived from an EMBL/GenBank/DDBJ whole genome shotgun (WGS) entry which is preliminary data.</text>
</comment>
<dbReference type="EMBL" id="PQXK01000154">
    <property type="protein sequence ID" value="TGO35539.1"/>
    <property type="molecule type" value="Genomic_DNA"/>
</dbReference>
<organism evidence="1 2">
    <name type="scientific">Botrytis hyacinthi</name>
    <dbReference type="NCBI Taxonomy" id="278943"/>
    <lineage>
        <taxon>Eukaryota</taxon>
        <taxon>Fungi</taxon>
        <taxon>Dikarya</taxon>
        <taxon>Ascomycota</taxon>
        <taxon>Pezizomycotina</taxon>
        <taxon>Leotiomycetes</taxon>
        <taxon>Helotiales</taxon>
        <taxon>Sclerotiniaceae</taxon>
        <taxon>Botrytis</taxon>
    </lineage>
</organism>
<dbReference type="AlphaFoldDB" id="A0A4Z1GJZ4"/>